<reference evidence="1" key="1">
    <citation type="submission" date="2020-11" db="EMBL/GenBank/DDBJ databases">
        <authorList>
            <consortium name="DOE Joint Genome Institute"/>
            <person name="Ahrendt S."/>
            <person name="Riley R."/>
            <person name="Andreopoulos W."/>
            <person name="LaButti K."/>
            <person name="Pangilinan J."/>
            <person name="Ruiz-duenas F.J."/>
            <person name="Barrasa J.M."/>
            <person name="Sanchez-Garcia M."/>
            <person name="Camarero S."/>
            <person name="Miyauchi S."/>
            <person name="Serrano A."/>
            <person name="Linde D."/>
            <person name="Babiker R."/>
            <person name="Drula E."/>
            <person name="Ayuso-Fernandez I."/>
            <person name="Pacheco R."/>
            <person name="Padilla G."/>
            <person name="Ferreira P."/>
            <person name="Barriuso J."/>
            <person name="Kellner H."/>
            <person name="Castanera R."/>
            <person name="Alfaro M."/>
            <person name="Ramirez L."/>
            <person name="Pisabarro A.G."/>
            <person name="Kuo A."/>
            <person name="Tritt A."/>
            <person name="Lipzen A."/>
            <person name="He G."/>
            <person name="Yan M."/>
            <person name="Ng V."/>
            <person name="Cullen D."/>
            <person name="Martin F."/>
            <person name="Rosso M.-N."/>
            <person name="Henrissat B."/>
            <person name="Hibbett D."/>
            <person name="Martinez A.T."/>
            <person name="Grigoriev I.V."/>
        </authorList>
    </citation>
    <scope>NUCLEOTIDE SEQUENCE</scope>
    <source>
        <strain evidence="1">AH 44721</strain>
    </source>
</reference>
<sequence>MSSQNSPQGSPAIDLSIAAIAAKIVDGYPATDLIRVLLRYIAIDAAKFGRDIKTSSQVYSKSYMVYNAIQDLMKKVEDSTAIDFISFDKYTTAITPLERILLEFYANSPEEKTRNVLPPADGVDSAILFIDIWESDRKMLEKALNDLQSQAFTSLSNDLASNLQASHLTHRQSDDLQMLRELVQYLNTTNKVTDRDIVNPRGARLLTSVKKSIRSIANAVTRNPPGEAKTALAIKTILISYIPFALITPEATTPTEWKEYLRSAQIWQAMESLVQHLAIFVDPPAQTQALPQHDIEEEWDKFKRLLLKRSAEGIDTEGEMMELFKLAANIRRPLHGRSVQLIRILFFLNDHSRDQKNNSSQLRRDLKFVMGESIDALGHAKEAIKDVRTIALSDDEYKKQDNELKVTLGKIGDLFKQIGLYDQWPERQKNYDDAVKVDESHLELMKKRLSNTTS</sequence>
<keyword evidence="2" id="KW-1185">Reference proteome</keyword>
<gene>
    <name evidence="1" type="ORF">CPB84DRAFT_1743964</name>
</gene>
<dbReference type="Proteomes" id="UP000724874">
    <property type="component" value="Unassembled WGS sequence"/>
</dbReference>
<organism evidence="1 2">
    <name type="scientific">Gymnopilus junonius</name>
    <name type="common">Spectacular rustgill mushroom</name>
    <name type="synonym">Gymnopilus spectabilis subsp. junonius</name>
    <dbReference type="NCBI Taxonomy" id="109634"/>
    <lineage>
        <taxon>Eukaryota</taxon>
        <taxon>Fungi</taxon>
        <taxon>Dikarya</taxon>
        <taxon>Basidiomycota</taxon>
        <taxon>Agaricomycotina</taxon>
        <taxon>Agaricomycetes</taxon>
        <taxon>Agaricomycetidae</taxon>
        <taxon>Agaricales</taxon>
        <taxon>Agaricineae</taxon>
        <taxon>Hymenogastraceae</taxon>
        <taxon>Gymnopilus</taxon>
    </lineage>
</organism>
<evidence type="ECO:0000313" key="1">
    <source>
        <dbReference type="EMBL" id="KAF8909405.1"/>
    </source>
</evidence>
<dbReference type="EMBL" id="JADNYJ010000009">
    <property type="protein sequence ID" value="KAF8909405.1"/>
    <property type="molecule type" value="Genomic_DNA"/>
</dbReference>
<comment type="caution">
    <text evidence="1">The sequence shown here is derived from an EMBL/GenBank/DDBJ whole genome shotgun (WGS) entry which is preliminary data.</text>
</comment>
<dbReference type="OrthoDB" id="2953592at2759"/>
<proteinExistence type="predicted"/>
<evidence type="ECO:0000313" key="2">
    <source>
        <dbReference type="Proteomes" id="UP000724874"/>
    </source>
</evidence>
<dbReference type="AlphaFoldDB" id="A0A9P5NY89"/>
<accession>A0A9P5NY89</accession>
<name>A0A9P5NY89_GYMJU</name>
<protein>
    <submittedName>
        <fullName evidence="1">Uncharacterized protein</fullName>
    </submittedName>
</protein>